<dbReference type="EMBL" id="BK015323">
    <property type="protein sequence ID" value="DAE01312.1"/>
    <property type="molecule type" value="Genomic_DNA"/>
</dbReference>
<protein>
    <submittedName>
        <fullName evidence="1">Uncharacterized protein</fullName>
    </submittedName>
</protein>
<evidence type="ECO:0000313" key="1">
    <source>
        <dbReference type="EMBL" id="DAE01312.1"/>
    </source>
</evidence>
<reference evidence="1" key="1">
    <citation type="journal article" date="2021" name="Proc. Natl. Acad. Sci. U.S.A.">
        <title>A Catalog of Tens of Thousands of Viruses from Human Metagenomes Reveals Hidden Associations with Chronic Diseases.</title>
        <authorList>
            <person name="Tisza M.J."/>
            <person name="Buck C.B."/>
        </authorList>
    </citation>
    <scope>NUCLEOTIDE SEQUENCE</scope>
    <source>
        <strain evidence="1">CtJcm18</strain>
    </source>
</reference>
<proteinExistence type="predicted"/>
<accession>A0A8S5P3W1</accession>
<name>A0A8S5P3W1_9CAUD</name>
<sequence>MPYFCKISCIIGGLLLILKPLCNGLCVYKNTQTNLLYS</sequence>
<organism evidence="1">
    <name type="scientific">Siphoviridae sp. ctJcm18</name>
    <dbReference type="NCBI Taxonomy" id="2825433"/>
    <lineage>
        <taxon>Viruses</taxon>
        <taxon>Duplodnaviria</taxon>
        <taxon>Heunggongvirae</taxon>
        <taxon>Uroviricota</taxon>
        <taxon>Caudoviricetes</taxon>
    </lineage>
</organism>